<organismHost>
    <name type="scientific">Micromonas pusilla</name>
    <name type="common">Picoplanktonic green alga</name>
    <name type="synonym">Chromulina pusilla</name>
    <dbReference type="NCBI Taxonomy" id="38833"/>
</organismHost>
<keyword evidence="2" id="KW-1185">Reference proteome</keyword>
<sequence length="125" mass="15039">MSEIFKNMFGFFTQKFVRKQEYQLVESINECNENICIEFPMDDKIVRNQQLNILYKKCKRLISFISMSGRDRRILDELVNLTDEVRTSMYREYDTKFLFDNFRLIQSKAKLSSTSTFNLSQMNKI</sequence>
<dbReference type="Proteomes" id="UP000232710">
    <property type="component" value="Segment"/>
</dbReference>
<name>G9E6D7_MPSP1</name>
<evidence type="ECO:0000313" key="1">
    <source>
        <dbReference type="EMBL" id="AET84964.1"/>
    </source>
</evidence>
<gene>
    <name evidence="1" type="ORF">MPXG_00166</name>
</gene>
<protein>
    <submittedName>
        <fullName evidence="1">Uncharacterized protein</fullName>
    </submittedName>
</protein>
<dbReference type="EMBL" id="JF974320">
    <property type="protein sequence ID" value="AET84964.1"/>
    <property type="molecule type" value="Genomic_DNA"/>
</dbReference>
<proteinExistence type="predicted"/>
<evidence type="ECO:0000313" key="2">
    <source>
        <dbReference type="Proteomes" id="UP000232710"/>
    </source>
</evidence>
<organism evidence="1 2">
    <name type="scientific">Micromonas pusilla virus SP1</name>
    <name type="common">MpV-SP1</name>
    <dbReference type="NCBI Taxonomy" id="373996"/>
    <lineage>
        <taxon>Viruses</taxon>
        <taxon>Varidnaviria</taxon>
        <taxon>Bamfordvirae</taxon>
        <taxon>Nucleocytoviricota</taxon>
        <taxon>Megaviricetes</taxon>
        <taxon>Algavirales</taxon>
        <taxon>Phycodnaviridae</taxon>
        <taxon>Prasinovirus</taxon>
        <taxon>Prasinovirus micromonas</taxon>
    </lineage>
</organism>
<reference evidence="1 2" key="1">
    <citation type="submission" date="2010-12" db="EMBL/GenBank/DDBJ databases">
        <title>The Genome Sequence of Micromonas pusilla virus SP1.</title>
        <authorList>
            <consortium name="The Broad Institute Genome Sequencing Platform"/>
            <person name="Henn M.R."/>
            <person name="Suttle C."/>
            <person name="Winget D."/>
            <person name="Chan A."/>
            <person name="Levin J."/>
            <person name="Malboeuf C."/>
            <person name="Casali M."/>
            <person name="Russ C."/>
            <person name="Lennon N."/>
            <person name="Chapman S.B."/>
            <person name="Erlich R."/>
            <person name="Young S.K."/>
            <person name="Yandava C."/>
            <person name="Zeng Q."/>
            <person name="Alvarado L."/>
            <person name="Anderson S."/>
            <person name="Berlin A."/>
            <person name="Chen Z."/>
            <person name="Freedman E."/>
            <person name="Gellesch M."/>
            <person name="Goldberg J."/>
            <person name="Green L."/>
            <person name="Griggs A."/>
            <person name="Gujja S."/>
            <person name="Heilman E.R."/>
            <person name="Heiman D."/>
            <person name="Hollinger A."/>
            <person name="Howarth C."/>
            <person name="Larson L."/>
            <person name="Mehta T."/>
            <person name="Pearson M."/>
            <person name="Roberts A."/>
            <person name="Ryan E."/>
            <person name="Saif S."/>
            <person name="Shea T."/>
            <person name="Shenoy N."/>
            <person name="Sisk P."/>
            <person name="Stolte C."/>
            <person name="Sykes S."/>
            <person name="White J."/>
            <person name="Haas B."/>
            <person name="Nusbaum C."/>
            <person name="Birren B."/>
        </authorList>
    </citation>
    <scope>NUCLEOTIDE SEQUENCE [LARGE SCALE GENOMIC DNA]</scope>
    <source>
        <strain evidence="1 2">SP1</strain>
    </source>
</reference>
<accession>G9E6D7</accession>